<comment type="domain">
    <text evidence="7">The N-terminal zinc finger binds to poly(A) RNA.</text>
</comment>
<feature type="binding site" evidence="7">
    <location>
        <begin position="189"/>
        <end position="190"/>
    </location>
    <ligand>
        <name>ATP</name>
        <dbReference type="ChEBI" id="CHEBI:30616"/>
    </ligand>
</feature>
<dbReference type="FunCoup" id="A0A067MZI8">
    <property type="interactions" value="121"/>
</dbReference>
<dbReference type="SUPFAM" id="SSF56112">
    <property type="entry name" value="Protein kinase-like (PK-like)"/>
    <property type="match status" value="1"/>
</dbReference>
<keyword evidence="3 7" id="KW-0507">mRNA processing</keyword>
<dbReference type="Pfam" id="PF07714">
    <property type="entry name" value="PK_Tyr_Ser-Thr"/>
    <property type="match status" value="1"/>
</dbReference>
<dbReference type="InterPro" id="IPR041332">
    <property type="entry name" value="Pan3_CK"/>
</dbReference>
<feature type="binding site" evidence="7">
    <location>
        <begin position="121"/>
        <end position="128"/>
    </location>
    <ligand>
        <name>ATP</name>
        <dbReference type="ChEBI" id="CHEBI:30616"/>
    </ligand>
</feature>
<comment type="domain">
    <text evidence="7">Contains a pseudokinase domain. The protein kinase domain is predicted to be catalytically inactive because some of the residues important for catalytic activity are substituted and it lacks the equivalent of the binding site for a peptide substrate. However, it has retained an ATP-binding site and ATP-binding is required for mRNA degradation, stimulating the activity of the PAN2 nuclease in vitro. The nucleotide-binding site is juxtaposed to the RNase active site of PAN2 in the complex and may actually bind nucleosides of a poly(A) RNA rather than ATP, feeding the poly(A)-tail to the active site of the deadenylase and thus increasing the efficiency with which this distributive enzyme degrades oligo(A) RNAs.</text>
</comment>
<dbReference type="HOGENOM" id="CLU_016423_0_1_1"/>
<evidence type="ECO:0000259" key="9">
    <source>
        <dbReference type="PROSITE" id="PS50011"/>
    </source>
</evidence>
<reference evidence="11" key="1">
    <citation type="journal article" date="2014" name="Proc. Natl. Acad. Sci. U.S.A.">
        <title>Extensive sampling of basidiomycete genomes demonstrates inadequacy of the white-rot/brown-rot paradigm for wood decay fungi.</title>
        <authorList>
            <person name="Riley R."/>
            <person name="Salamov A.A."/>
            <person name="Brown D.W."/>
            <person name="Nagy L.G."/>
            <person name="Floudas D."/>
            <person name="Held B.W."/>
            <person name="Levasseur A."/>
            <person name="Lombard V."/>
            <person name="Morin E."/>
            <person name="Otillar R."/>
            <person name="Lindquist E.A."/>
            <person name="Sun H."/>
            <person name="LaButti K.M."/>
            <person name="Schmutz J."/>
            <person name="Jabbour D."/>
            <person name="Luo H."/>
            <person name="Baker S.E."/>
            <person name="Pisabarro A.G."/>
            <person name="Walton J.D."/>
            <person name="Blanchette R.A."/>
            <person name="Henrissat B."/>
            <person name="Martin F."/>
            <person name="Cullen D."/>
            <person name="Hibbett D.S."/>
            <person name="Grigoriev I.V."/>
        </authorList>
    </citation>
    <scope>NUCLEOTIDE SEQUENCE [LARGE SCALE GENOMIC DNA]</scope>
    <source>
        <strain evidence="11">FD-172 SS1</strain>
    </source>
</reference>
<dbReference type="OrthoDB" id="204958at2759"/>
<evidence type="ECO:0000256" key="5">
    <source>
        <dbReference type="ARBA" id="ARBA00022840"/>
    </source>
</evidence>
<dbReference type="FunFam" id="1.10.287.3700:FF:000001">
    <property type="entry name" value="PAN2-PAN3 deadenylation complex subunit PAN3"/>
    <property type="match status" value="1"/>
</dbReference>
<dbReference type="Proteomes" id="UP000027195">
    <property type="component" value="Unassembled WGS sequence"/>
</dbReference>
<dbReference type="PANTHER" id="PTHR12272">
    <property type="entry name" value="DEADENYLATION COMPLEX SUBUNIT PAN3"/>
    <property type="match status" value="1"/>
</dbReference>
<name>A0A067MZI8_BOTB1</name>
<gene>
    <name evidence="7" type="primary">PAN3</name>
    <name evidence="10" type="ORF">BOTBODRAFT_30312</name>
</gene>
<organism evidence="10 11">
    <name type="scientific">Botryobasidium botryosum (strain FD-172 SS1)</name>
    <dbReference type="NCBI Taxonomy" id="930990"/>
    <lineage>
        <taxon>Eukaryota</taxon>
        <taxon>Fungi</taxon>
        <taxon>Dikarya</taxon>
        <taxon>Basidiomycota</taxon>
        <taxon>Agaricomycotina</taxon>
        <taxon>Agaricomycetes</taxon>
        <taxon>Cantharellales</taxon>
        <taxon>Botryobasidiaceae</taxon>
        <taxon>Botryobasidium</taxon>
    </lineage>
</organism>
<dbReference type="InterPro" id="IPR000719">
    <property type="entry name" value="Prot_kinase_dom"/>
</dbReference>
<dbReference type="InterPro" id="IPR001245">
    <property type="entry name" value="Ser-Thr/Tyr_kinase_cat_dom"/>
</dbReference>
<evidence type="ECO:0000256" key="2">
    <source>
        <dbReference type="ARBA" id="ARBA00022490"/>
    </source>
</evidence>
<dbReference type="GO" id="GO:0006397">
    <property type="term" value="P:mRNA processing"/>
    <property type="evidence" value="ECO:0007669"/>
    <property type="project" value="UniProtKB-KW"/>
</dbReference>
<dbReference type="Gene3D" id="1.10.287.3700">
    <property type="match status" value="1"/>
</dbReference>
<dbReference type="Pfam" id="PF18101">
    <property type="entry name" value="Pan3_CK"/>
    <property type="match status" value="1"/>
</dbReference>
<evidence type="ECO:0000256" key="3">
    <source>
        <dbReference type="ARBA" id="ARBA00022664"/>
    </source>
</evidence>
<dbReference type="InParanoid" id="A0A067MZI8"/>
<comment type="subcellular location">
    <subcellularLocation>
        <location evidence="1 7">Cytoplasm</location>
    </subcellularLocation>
</comment>
<evidence type="ECO:0000256" key="6">
    <source>
        <dbReference type="ARBA" id="ARBA00023054"/>
    </source>
</evidence>
<feature type="domain" description="Protein kinase" evidence="9">
    <location>
        <begin position="43"/>
        <end position="327"/>
    </location>
</feature>
<dbReference type="FunFam" id="1.20.5.5160:FF:000002">
    <property type="entry name" value="PAN2-PAN3 deadenylation complex subunit PAN3"/>
    <property type="match status" value="1"/>
</dbReference>
<evidence type="ECO:0000256" key="8">
    <source>
        <dbReference type="SAM" id="MobiDB-lite"/>
    </source>
</evidence>
<dbReference type="Gene3D" id="1.10.510.10">
    <property type="entry name" value="Transferase(Phosphotransferase) domain 1"/>
    <property type="match status" value="1"/>
</dbReference>
<evidence type="ECO:0000313" key="10">
    <source>
        <dbReference type="EMBL" id="KDQ16926.1"/>
    </source>
</evidence>
<dbReference type="EMBL" id="KL198025">
    <property type="protein sequence ID" value="KDQ16926.1"/>
    <property type="molecule type" value="Genomic_DNA"/>
</dbReference>
<dbReference type="Gene3D" id="1.20.5.5160">
    <property type="match status" value="1"/>
</dbReference>
<keyword evidence="11" id="KW-1185">Reference proteome</keyword>
<protein>
    <recommendedName>
        <fullName evidence="7">PAN2-PAN3 deadenylation complex subunit PAN3</fullName>
    </recommendedName>
    <alternativeName>
        <fullName evidence="7">PAB1P-dependent poly(A)-specific ribonuclease</fullName>
    </alternativeName>
    <alternativeName>
        <fullName evidence="7">Poly(A)-nuclease deadenylation complex subunit 3</fullName>
        <shortName evidence="7">PAN deadenylation complex subunit 3</shortName>
    </alternativeName>
</protein>
<evidence type="ECO:0000313" key="11">
    <source>
        <dbReference type="Proteomes" id="UP000027195"/>
    </source>
</evidence>
<dbReference type="PROSITE" id="PS50011">
    <property type="entry name" value="PROTEIN_KINASE_DOM"/>
    <property type="match status" value="1"/>
</dbReference>
<accession>A0A067MZI8</accession>
<keyword evidence="6 7" id="KW-0175">Coiled coil</keyword>
<dbReference type="GO" id="GO:0000932">
    <property type="term" value="C:P-body"/>
    <property type="evidence" value="ECO:0007669"/>
    <property type="project" value="TreeGrafter"/>
</dbReference>
<dbReference type="GO" id="GO:0031251">
    <property type="term" value="C:PAN complex"/>
    <property type="evidence" value="ECO:0007669"/>
    <property type="project" value="UniProtKB-UniRule"/>
</dbReference>
<keyword evidence="2 7" id="KW-0963">Cytoplasm</keyword>
<dbReference type="STRING" id="930990.A0A067MZI8"/>
<dbReference type="HAMAP" id="MF_03181">
    <property type="entry name" value="PAN3"/>
    <property type="match status" value="1"/>
</dbReference>
<feature type="region of interest" description="Knob domain" evidence="7">
    <location>
        <begin position="327"/>
        <end position="421"/>
    </location>
</feature>
<dbReference type="GO" id="GO:0005524">
    <property type="term" value="F:ATP binding"/>
    <property type="evidence" value="ECO:0007669"/>
    <property type="project" value="UniProtKB-UniRule"/>
</dbReference>
<dbReference type="GO" id="GO:0008143">
    <property type="term" value="F:poly(A) binding"/>
    <property type="evidence" value="ECO:0007669"/>
    <property type="project" value="TreeGrafter"/>
</dbReference>
<dbReference type="GO" id="GO:0000289">
    <property type="term" value="P:nuclear-transcribed mRNA poly(A) tail shortening"/>
    <property type="evidence" value="ECO:0007669"/>
    <property type="project" value="UniProtKB-UniRule"/>
</dbReference>
<comment type="subunit">
    <text evidence="7">Homodimer. Forms a heterotrimer with a catalytic subunit PAN2 to form the poly(A)-nuclease (PAN) deadenylation complex. Interacts (via PAM-2 motif) with poly(A)-binding protein PAB1 (via PABC domain), conferring substrate specificity of the enzyme complex.</text>
</comment>
<feature type="binding site" evidence="7">
    <location>
        <position position="72"/>
    </location>
    <ligand>
        <name>ATP</name>
        <dbReference type="ChEBI" id="CHEBI:30616"/>
    </ligand>
</feature>
<sequence length="421" mass="47449">MSDHLREELQKRSEAISTTAPAGLGLPDEVHVYHSLYPLEPGGPERRKWFGGWASSVYKATSKIDGSPVTLRRIEGFRLMHEIAFSTVESWNKIHHPNVVALREAFTTRAFNDHSLVFAHDYHPNAQTLASVHFVHKPAPSSRTGRSHHNPGSQPHIEEQVIWSYVSQIASGMKEIHAHHLAIRTLDASKVLVTGKNRIRINCCGILDVVSYDPRQSVEAYQQEDLVSFGKLLFALCCNNPSAMNNLPKSLEIIARHYSGDLKNLALFLISKPNPNKNVDHIFEKFGAKLAAQLGAAQVYADQLEGELMGELENGRLVRLLCKFGFINERPEFNHEPQWSDTGDRYIIKLFRDYVFHQVDEAGNPVLNLTHVLTCLNKLDAGVDERIMLVSRDERNCLVVSYKEVKSCIDAAFGELARRSR</sequence>
<evidence type="ECO:0000256" key="1">
    <source>
        <dbReference type="ARBA" id="ARBA00004496"/>
    </source>
</evidence>
<comment type="domain">
    <text evidence="7">The pseudokinase domain, the coiled-coil (CC), and C-terminal knob domain (CK) form a structural unit (PKC) that forms an extensive high-affinity interaction surface for PAN2.</text>
</comment>
<keyword evidence="5 7" id="KW-0067">ATP-binding</keyword>
<comment type="function">
    <text evidence="7">Regulatory subunit of the poly(A)-nuclease (PAN) deadenylation complex, one of two cytoplasmic mRNA deadenylases involved in mRNA turnover. PAN specifically shortens poly(A) tails of RNA and the activity is stimulated by poly(A)-binding protein PAB1. PAN deadenylation is followed by rapid degradation of the shortened mRNA tails by the CCR4-NOT complex. Deadenylated mRNAs are then degraded by two alternative mechanisms, namely exosome-mediated 3'-5' exonucleolytic degradation, or deadenlyation-dependent mRNA decaping and subsequent 5'-3' exonucleolytic degradation by XRN1. May also be involved in post-transcriptional maturation of mRNA poly(A) tails. PAN3 acts as a positive regulator for PAN activity, recruiting the catalytic subunit PAN2 to mRNA via its interaction with RNA and with PAB1.</text>
</comment>
<dbReference type="InterPro" id="IPR030844">
    <property type="entry name" value="PAN3"/>
</dbReference>
<evidence type="ECO:0000256" key="4">
    <source>
        <dbReference type="ARBA" id="ARBA00022741"/>
    </source>
</evidence>
<keyword evidence="4 7" id="KW-0547">Nucleotide-binding</keyword>
<feature type="region of interest" description="Disordered" evidence="8">
    <location>
        <begin position="1"/>
        <end position="22"/>
    </location>
</feature>
<dbReference type="GO" id="GO:0004672">
    <property type="term" value="F:protein kinase activity"/>
    <property type="evidence" value="ECO:0007669"/>
    <property type="project" value="InterPro"/>
</dbReference>
<proteinExistence type="inferred from homology"/>
<dbReference type="AlphaFoldDB" id="A0A067MZI8"/>
<comment type="similarity">
    <text evidence="7">Belongs to the protein kinase superfamily. PAN3 family.</text>
</comment>
<feature type="coiled-coil region" evidence="7">
    <location>
        <begin position="288"/>
        <end position="326"/>
    </location>
</feature>
<dbReference type="PANTHER" id="PTHR12272:SF11">
    <property type="entry name" value="PAN2-PAN3 DEADENYLATION COMPLEX SUBUNIT PAN3"/>
    <property type="match status" value="1"/>
</dbReference>
<feature type="compositionally biased region" description="Basic and acidic residues" evidence="8">
    <location>
        <begin position="1"/>
        <end position="14"/>
    </location>
</feature>
<comment type="caution">
    <text evidence="7">Lacks conserved residue(s) required for the propagation of feature annotation.</text>
</comment>
<evidence type="ECO:0000256" key="7">
    <source>
        <dbReference type="HAMAP-Rule" id="MF_03181"/>
    </source>
</evidence>
<dbReference type="InterPro" id="IPR011009">
    <property type="entry name" value="Kinase-like_dom_sf"/>
</dbReference>